<protein>
    <submittedName>
        <fullName evidence="6">TY4B-J protein</fullName>
    </submittedName>
</protein>
<keyword evidence="1" id="KW-0863">Zinc-finger</keyword>
<sequence length="849" mass="92133">MVPEGETPLFDRTQTRRLQEMTDQAPQLYGPRAQTGAASDTSGSYSKEQLEAEVRRQVELALSSQKGLAEENQRLRLQVERLSTEVSSRGGVGRQPSTLMTMGSTATRHVDERERKGDEATGRGAPKAINLDFLDMGVSKGADQKSLTARPKQEAIHVDIRDMRDFQEVMFLGPLEYPKAIHQDFLDMDAGKGVCLRRHRDTSPTMTTSQGVRRASSSPPPQRAYDETAQEPGVSDGGTAPMDALIKGMSQLQGAMALQMGLAANKPEVIRPGVSGAELPKLQEPDDQAAINIGDWLHGLAGPMGDLTDGSAKWWGEVMVSLDRFYQDYMAAPTVRKVQLRAEDYLSPELREPKWLRLDKRAASMLLQAVPEGLKNELLANRLNTTVGILGRILVIYRPGSAAERQQVLRALENPGSSATAADLVEVLRKWMRWLKRAQDLGLQVPDPSILLQGLDSAARQMLDKSPEVVFRSNMMRFSLDSDSNPSLDSILRYHGHLLAEFEQLSFRGRSKGAGGSNPVVKSLTTGQDAKGALAKSSSSPGGGSSSKPCKFYLSETGCQRTNCKFLHDWQSVPKEDRNNKCKGCGGKGHMKKDCPLKSGGEGAPREESGKGSGAPRVKNLNNNDKREEGATQAQDSSSTSPTATTGMAGSLGTPTTPTMPTSSTTTNQSSEDFLKSATQILKLMAEQSGASSSQMPSMKMLKKAVSEMEARMALVDSGATHPLRRAQGPEWERSPEVDVVVAGDSVAKMRQNETGTLLTSPGALGSQTILPVGSLVKLLGYELVWTKRGCTLRASDGREIALKVSTGCPEISEATALELIAKIEEEKLNQLKERAEVTKLAMLRAWRC</sequence>
<dbReference type="PROSITE" id="PS50103">
    <property type="entry name" value="ZF_C3H1"/>
    <property type="match status" value="1"/>
</dbReference>
<evidence type="ECO:0000256" key="3">
    <source>
        <dbReference type="SAM" id="MobiDB-lite"/>
    </source>
</evidence>
<evidence type="ECO:0000313" key="7">
    <source>
        <dbReference type="Proteomes" id="UP000601435"/>
    </source>
</evidence>
<gene>
    <name evidence="6" type="primary">TY4B-J</name>
    <name evidence="6" type="ORF">SNEC2469_LOCUS28639</name>
</gene>
<organism evidence="6 7">
    <name type="scientific">Symbiodinium necroappetens</name>
    <dbReference type="NCBI Taxonomy" id="1628268"/>
    <lineage>
        <taxon>Eukaryota</taxon>
        <taxon>Sar</taxon>
        <taxon>Alveolata</taxon>
        <taxon>Dinophyceae</taxon>
        <taxon>Suessiales</taxon>
        <taxon>Symbiodiniaceae</taxon>
        <taxon>Symbiodinium</taxon>
    </lineage>
</organism>
<proteinExistence type="predicted"/>
<name>A0A813AQS0_9DINO</name>
<feature type="domain" description="C3H1-type" evidence="4">
    <location>
        <begin position="544"/>
        <end position="571"/>
    </location>
</feature>
<evidence type="ECO:0000259" key="4">
    <source>
        <dbReference type="PROSITE" id="PS50103"/>
    </source>
</evidence>
<evidence type="ECO:0000313" key="6">
    <source>
        <dbReference type="EMBL" id="CAE7877177.1"/>
    </source>
</evidence>
<dbReference type="OrthoDB" id="446503at2759"/>
<dbReference type="AlphaFoldDB" id="A0A813AQS0"/>
<feature type="compositionally biased region" description="Basic and acidic residues" evidence="3">
    <location>
        <begin position="108"/>
        <end position="121"/>
    </location>
</feature>
<accession>A0A813AQS0</accession>
<evidence type="ECO:0000256" key="2">
    <source>
        <dbReference type="SAM" id="Coils"/>
    </source>
</evidence>
<feature type="compositionally biased region" description="Polar residues" evidence="3">
    <location>
        <begin position="36"/>
        <end position="47"/>
    </location>
</feature>
<dbReference type="GO" id="GO:0008270">
    <property type="term" value="F:zinc ion binding"/>
    <property type="evidence" value="ECO:0007669"/>
    <property type="project" value="UniProtKB-KW"/>
</dbReference>
<keyword evidence="1" id="KW-0479">Metal-binding</keyword>
<feature type="region of interest" description="Disordered" evidence="3">
    <location>
        <begin position="1"/>
        <end position="50"/>
    </location>
</feature>
<keyword evidence="2" id="KW-0175">Coiled coil</keyword>
<dbReference type="GO" id="GO:0003676">
    <property type="term" value="F:nucleic acid binding"/>
    <property type="evidence" value="ECO:0007669"/>
    <property type="project" value="InterPro"/>
</dbReference>
<feature type="coiled-coil region" evidence="2">
    <location>
        <begin position="815"/>
        <end position="842"/>
    </location>
</feature>
<keyword evidence="1" id="KW-0862">Zinc</keyword>
<reference evidence="6" key="1">
    <citation type="submission" date="2021-02" db="EMBL/GenBank/DDBJ databases">
        <authorList>
            <person name="Dougan E. K."/>
            <person name="Rhodes N."/>
            <person name="Thang M."/>
            <person name="Chan C."/>
        </authorList>
    </citation>
    <scope>NUCLEOTIDE SEQUENCE</scope>
</reference>
<comment type="caution">
    <text evidence="6">The sequence shown here is derived from an EMBL/GenBank/DDBJ whole genome shotgun (WGS) entry which is preliminary data.</text>
</comment>
<dbReference type="Proteomes" id="UP000601435">
    <property type="component" value="Unassembled WGS sequence"/>
</dbReference>
<dbReference type="EMBL" id="CAJNJA010062686">
    <property type="protein sequence ID" value="CAE7877177.1"/>
    <property type="molecule type" value="Genomic_DNA"/>
</dbReference>
<keyword evidence="7" id="KW-1185">Reference proteome</keyword>
<evidence type="ECO:0000256" key="1">
    <source>
        <dbReference type="PROSITE-ProRule" id="PRU00723"/>
    </source>
</evidence>
<feature type="region of interest" description="Disordered" evidence="3">
    <location>
        <begin position="511"/>
        <end position="548"/>
    </location>
</feature>
<feature type="region of interest" description="Disordered" evidence="3">
    <location>
        <begin position="200"/>
        <end position="239"/>
    </location>
</feature>
<feature type="zinc finger region" description="C3H1-type" evidence="1">
    <location>
        <begin position="544"/>
        <end position="571"/>
    </location>
</feature>
<feature type="compositionally biased region" description="Polar residues" evidence="3">
    <location>
        <begin position="632"/>
        <end position="648"/>
    </location>
</feature>
<dbReference type="InterPro" id="IPR001878">
    <property type="entry name" value="Znf_CCHC"/>
</dbReference>
<feature type="compositionally biased region" description="Low complexity" evidence="3">
    <location>
        <begin position="654"/>
        <end position="667"/>
    </location>
</feature>
<dbReference type="InterPro" id="IPR000571">
    <property type="entry name" value="Znf_CCCH"/>
</dbReference>
<dbReference type="PROSITE" id="PS50158">
    <property type="entry name" value="ZF_CCHC"/>
    <property type="match status" value="1"/>
</dbReference>
<feature type="compositionally biased region" description="Polar residues" evidence="3">
    <location>
        <begin position="203"/>
        <end position="217"/>
    </location>
</feature>
<feature type="domain" description="CCHC-type" evidence="5">
    <location>
        <begin position="581"/>
        <end position="596"/>
    </location>
</feature>
<evidence type="ECO:0000259" key="5">
    <source>
        <dbReference type="PROSITE" id="PS50158"/>
    </source>
</evidence>
<feature type="region of interest" description="Disordered" evidence="3">
    <location>
        <begin position="106"/>
        <end position="125"/>
    </location>
</feature>
<feature type="region of interest" description="Disordered" evidence="3">
    <location>
        <begin position="593"/>
        <end position="671"/>
    </location>
</feature>